<dbReference type="AlphaFoldDB" id="A0A1H1D1H4"/>
<organism evidence="2 4">
    <name type="scientific">Pseudomonas grimontii</name>
    <dbReference type="NCBI Taxonomy" id="129847"/>
    <lineage>
        <taxon>Bacteria</taxon>
        <taxon>Pseudomonadati</taxon>
        <taxon>Pseudomonadota</taxon>
        <taxon>Gammaproteobacteria</taxon>
        <taxon>Pseudomonadales</taxon>
        <taxon>Pseudomonadaceae</taxon>
        <taxon>Pseudomonas</taxon>
    </lineage>
</organism>
<dbReference type="Proteomes" id="UP000198740">
    <property type="component" value="Unassembled WGS sequence"/>
</dbReference>
<proteinExistence type="predicted"/>
<keyword evidence="3" id="KW-1185">Reference proteome</keyword>
<dbReference type="Proteomes" id="UP000317267">
    <property type="component" value="Unassembled WGS sequence"/>
</dbReference>
<gene>
    <name evidence="2" type="ORF">FIV39_31500</name>
    <name evidence="1" type="ORF">SAMN04490186_1596</name>
</gene>
<sequence>MDPRQRTLADVDLDQSKVHFSKNPIVLLCGGHVPEKEHADADDPPVRSLRDAVKRKALQMAASPHIFRPEEIKSWHEDGVFRNLMDFEADLGSVCSLVAIAVESEGAIAELGAFSQLPDFNKKLIVFVPEEYAGANSFINLGILRHIKEKHGTGVKVYPWSPKYPNDISDDVVNDVLEDIASEILELQKTQAFNVNNNIHLIVLIYELLKLFVALKEKELIDSIRSLGREVHRDDLRRKLFLLQEFRLVRKIEYSDSTFYACDDDTFHSLRFVLKSGIAVDPLRLRVECVDYYKVTGTERNRNRAIDRAKLGGHK</sequence>
<dbReference type="InterPro" id="IPR049725">
    <property type="entry name" value="STM3845-like"/>
</dbReference>
<accession>A0A1H1D1H4</accession>
<reference evidence="1 3" key="1">
    <citation type="submission" date="2016-10" db="EMBL/GenBank/DDBJ databases">
        <authorList>
            <person name="Varghese N."/>
            <person name="Submissions S."/>
        </authorList>
    </citation>
    <scope>NUCLEOTIDE SEQUENCE [LARGE SCALE GENOMIC DNA]</scope>
    <source>
        <strain evidence="1 3">BS2976</strain>
    </source>
</reference>
<dbReference type="EMBL" id="VFES01000037">
    <property type="protein sequence ID" value="TWR53376.1"/>
    <property type="molecule type" value="Genomic_DNA"/>
</dbReference>
<dbReference type="EMBL" id="FNKM01000002">
    <property type="protein sequence ID" value="SDQ70365.1"/>
    <property type="molecule type" value="Genomic_DNA"/>
</dbReference>
<evidence type="ECO:0000313" key="3">
    <source>
        <dbReference type="Proteomes" id="UP000198740"/>
    </source>
</evidence>
<protein>
    <submittedName>
        <fullName evidence="2">Uncharacterized protein</fullName>
    </submittedName>
</protein>
<dbReference type="RefSeq" id="WP_143513837.1">
    <property type="nucleotide sequence ID" value="NZ_FNKM01000002.1"/>
</dbReference>
<name>A0A1H1D1H4_9PSED</name>
<evidence type="ECO:0000313" key="2">
    <source>
        <dbReference type="EMBL" id="TWR53376.1"/>
    </source>
</evidence>
<evidence type="ECO:0000313" key="4">
    <source>
        <dbReference type="Proteomes" id="UP000317267"/>
    </source>
</evidence>
<comment type="caution">
    <text evidence="2">The sequence shown here is derived from an EMBL/GenBank/DDBJ whole genome shotgun (WGS) entry which is preliminary data.</text>
</comment>
<dbReference type="NCBIfam" id="NF038232">
    <property type="entry name" value="STM3845_fam"/>
    <property type="match status" value="1"/>
</dbReference>
<evidence type="ECO:0000313" key="1">
    <source>
        <dbReference type="EMBL" id="SDQ70365.1"/>
    </source>
</evidence>
<reference evidence="2 4" key="2">
    <citation type="submission" date="2019-06" db="EMBL/GenBank/DDBJ databases">
        <title>Pseudomonas bimorpha sp. nov. isolated from bovine raw milk and skim milk concentrate.</title>
        <authorList>
            <person name="Hofmann K."/>
            <person name="Huptas C."/>
            <person name="Doll E."/>
            <person name="Scherer S."/>
            <person name="Wenning M."/>
        </authorList>
    </citation>
    <scope>NUCLEOTIDE SEQUENCE [LARGE SCALE GENOMIC DNA]</scope>
    <source>
        <strain evidence="2 4">DSM 17515</strain>
    </source>
</reference>
<dbReference type="OrthoDB" id="9157388at2"/>